<dbReference type="InterPro" id="IPR001633">
    <property type="entry name" value="EAL_dom"/>
</dbReference>
<dbReference type="EMBL" id="AYYX01000112">
    <property type="protein sequence ID" value="KRM83889.1"/>
    <property type="molecule type" value="Genomic_DNA"/>
</dbReference>
<evidence type="ECO:0000259" key="1">
    <source>
        <dbReference type="PROSITE" id="PS50883"/>
    </source>
</evidence>
<dbReference type="Gene3D" id="3.20.20.450">
    <property type="entry name" value="EAL domain"/>
    <property type="match status" value="1"/>
</dbReference>
<gene>
    <name evidence="2" type="ORF">FD21_GL000224</name>
</gene>
<feature type="domain" description="EAL" evidence="1">
    <location>
        <begin position="1"/>
        <end position="236"/>
    </location>
</feature>
<dbReference type="RefSeq" id="WP_010581255.1">
    <property type="nucleotide sequence ID" value="NZ_AHYZ01000173.1"/>
</dbReference>
<sequence>MISSLKNEFKDLKIIGQTIVPINNEIGRVKEYELLLRTRKTNDFPTDFFSKVINDQVGNYWFLNWLKQQIDQIMSNNYQDIYNLNLDPQQFSFRDTWKFIMAISQYRSRLKIEITERVPLTVGQIDLAEVIKRLKMTGFAVALDDICTGENSLSFVVKNYKSLKRIKFSVLDFRRLKRGTLKELLAFLLELSLETGLEFVIEGMSLKEVRQIYDERHDRQTKSYHLFWQAATEVNF</sequence>
<evidence type="ECO:0000313" key="3">
    <source>
        <dbReference type="Proteomes" id="UP000051576"/>
    </source>
</evidence>
<dbReference type="PROSITE" id="PS50883">
    <property type="entry name" value="EAL"/>
    <property type="match status" value="1"/>
</dbReference>
<keyword evidence="3" id="KW-1185">Reference proteome</keyword>
<dbReference type="PATRIC" id="fig|1133569.4.peg.234"/>
<organism evidence="2 3">
    <name type="scientific">Liquorilactobacillus vini DSM 20605</name>
    <dbReference type="NCBI Taxonomy" id="1133569"/>
    <lineage>
        <taxon>Bacteria</taxon>
        <taxon>Bacillati</taxon>
        <taxon>Bacillota</taxon>
        <taxon>Bacilli</taxon>
        <taxon>Lactobacillales</taxon>
        <taxon>Lactobacillaceae</taxon>
        <taxon>Liquorilactobacillus</taxon>
    </lineage>
</organism>
<dbReference type="eggNOG" id="COG2200">
    <property type="taxonomic scope" value="Bacteria"/>
</dbReference>
<proteinExistence type="predicted"/>
<protein>
    <recommendedName>
        <fullName evidence="1">EAL domain-containing protein</fullName>
    </recommendedName>
</protein>
<dbReference type="STRING" id="1133569.FD21_GL000224"/>
<dbReference type="SUPFAM" id="SSF141868">
    <property type="entry name" value="EAL domain-like"/>
    <property type="match status" value="1"/>
</dbReference>
<accession>A0A0R2BX24</accession>
<dbReference type="Proteomes" id="UP000051576">
    <property type="component" value="Unassembled WGS sequence"/>
</dbReference>
<name>A0A0R2BX24_9LACO</name>
<dbReference type="Pfam" id="PF00563">
    <property type="entry name" value="EAL"/>
    <property type="match status" value="1"/>
</dbReference>
<evidence type="ECO:0000313" key="2">
    <source>
        <dbReference type="EMBL" id="KRM83889.1"/>
    </source>
</evidence>
<comment type="caution">
    <text evidence="2">The sequence shown here is derived from an EMBL/GenBank/DDBJ whole genome shotgun (WGS) entry which is preliminary data.</text>
</comment>
<dbReference type="InterPro" id="IPR035919">
    <property type="entry name" value="EAL_sf"/>
</dbReference>
<dbReference type="AlphaFoldDB" id="A0A0R2BX24"/>
<dbReference type="OrthoDB" id="2324331at2"/>
<reference evidence="2 3" key="1">
    <citation type="journal article" date="2015" name="Genome Announc.">
        <title>Expanding the biotechnology potential of lactobacilli through comparative genomics of 213 strains and associated genera.</title>
        <authorList>
            <person name="Sun Z."/>
            <person name="Harris H.M."/>
            <person name="McCann A."/>
            <person name="Guo C."/>
            <person name="Argimon S."/>
            <person name="Zhang W."/>
            <person name="Yang X."/>
            <person name="Jeffery I.B."/>
            <person name="Cooney J.C."/>
            <person name="Kagawa T.F."/>
            <person name="Liu W."/>
            <person name="Song Y."/>
            <person name="Salvetti E."/>
            <person name="Wrobel A."/>
            <person name="Rasinkangas P."/>
            <person name="Parkhill J."/>
            <person name="Rea M.C."/>
            <person name="O'Sullivan O."/>
            <person name="Ritari J."/>
            <person name="Douillard F.P."/>
            <person name="Paul Ross R."/>
            <person name="Yang R."/>
            <person name="Briner A.E."/>
            <person name="Felis G.E."/>
            <person name="de Vos W.M."/>
            <person name="Barrangou R."/>
            <person name="Klaenhammer T.R."/>
            <person name="Caufield P.W."/>
            <person name="Cui Y."/>
            <person name="Zhang H."/>
            <person name="O'Toole P.W."/>
        </authorList>
    </citation>
    <scope>NUCLEOTIDE SEQUENCE [LARGE SCALE GENOMIC DNA]</scope>
    <source>
        <strain evidence="2 3">DSM 20605</strain>
    </source>
</reference>